<dbReference type="EMBL" id="FQZH01000001">
    <property type="protein sequence ID" value="SHI61788.1"/>
    <property type="molecule type" value="Genomic_DNA"/>
</dbReference>
<keyword evidence="4" id="KW-1185">Reference proteome</keyword>
<dbReference type="Proteomes" id="UP000184232">
    <property type="component" value="Unassembled WGS sequence"/>
</dbReference>
<organism evidence="3 4">
    <name type="scientific">Flavobacterium haoranii</name>
    <dbReference type="NCBI Taxonomy" id="683124"/>
    <lineage>
        <taxon>Bacteria</taxon>
        <taxon>Pseudomonadati</taxon>
        <taxon>Bacteroidota</taxon>
        <taxon>Flavobacteriia</taxon>
        <taxon>Flavobacteriales</taxon>
        <taxon>Flavobacteriaceae</taxon>
        <taxon>Flavobacterium</taxon>
    </lineage>
</organism>
<keyword evidence="2" id="KW-0732">Signal</keyword>
<feature type="transmembrane region" description="Helical" evidence="1">
    <location>
        <begin position="299"/>
        <end position="317"/>
    </location>
</feature>
<dbReference type="InterPro" id="IPR049458">
    <property type="entry name" value="EpsG-like"/>
</dbReference>
<name>A0A1M6CM51_9FLAO</name>
<dbReference type="Pfam" id="PF14897">
    <property type="entry name" value="EpsG"/>
    <property type="match status" value="1"/>
</dbReference>
<accession>A0A1M6CM51</accession>
<feature type="transmembrane region" description="Helical" evidence="1">
    <location>
        <begin position="248"/>
        <end position="266"/>
    </location>
</feature>
<evidence type="ECO:0000313" key="4">
    <source>
        <dbReference type="Proteomes" id="UP000184232"/>
    </source>
</evidence>
<evidence type="ECO:0000313" key="3">
    <source>
        <dbReference type="EMBL" id="SHI61788.1"/>
    </source>
</evidence>
<evidence type="ECO:0000256" key="2">
    <source>
        <dbReference type="SAM" id="SignalP"/>
    </source>
</evidence>
<keyword evidence="1" id="KW-0472">Membrane</keyword>
<feature type="chain" id="PRO_5012477606" evidence="2">
    <location>
        <begin position="19"/>
        <end position="381"/>
    </location>
</feature>
<feature type="signal peptide" evidence="2">
    <location>
        <begin position="1"/>
        <end position="18"/>
    </location>
</feature>
<protein>
    <submittedName>
        <fullName evidence="3">EpsG family protein</fullName>
    </submittedName>
</protein>
<sequence>MGPYLLISFFFGFSFVMAPNSGADSTRYAQELKQLYDSKVSFDAYFSQIYSEESSKLDIYQPLLTWLVSQFTGNYQWLFGIYAIVFGFFWFKAIRMARSLLPDRLSLFFVLLILLFAFINPIWSINGVRMWTAVGIFFYGLLLLHFMNNKKGYVFVVLPIFVHFSLVLALALYLVYRLLPTKNFLLLYGIYVLTFFIGEMDLGVIRTYFKLLPGFVQSRQSYLGDEYAEGVKLASEQYIGHIIMYRNLFKYVIISMVSWIYLSMFFKKAKSILKFNQFFAMALIFSAFSNLASQIPSGGRFAVLSSLLVVFSFIWYLSREVNGYLPKRFQSMAQLILLFIVVVQIRIGADYFGAFLFIGNPVVNLFIQDNTPLIYYIKSMF</sequence>
<feature type="transmembrane region" description="Helical" evidence="1">
    <location>
        <begin position="105"/>
        <end position="123"/>
    </location>
</feature>
<gene>
    <name evidence="3" type="ORF">SAMN05444337_0408</name>
</gene>
<feature type="transmembrane region" description="Helical" evidence="1">
    <location>
        <begin position="329"/>
        <end position="349"/>
    </location>
</feature>
<keyword evidence="1" id="KW-0812">Transmembrane</keyword>
<dbReference type="STRING" id="683124.SAMN05444337_0408"/>
<reference evidence="3 4" key="1">
    <citation type="submission" date="2016-11" db="EMBL/GenBank/DDBJ databases">
        <authorList>
            <person name="Jaros S."/>
            <person name="Januszkiewicz K."/>
            <person name="Wedrychowicz H."/>
        </authorList>
    </citation>
    <scope>NUCLEOTIDE SEQUENCE [LARGE SCALE GENOMIC DNA]</scope>
    <source>
        <strain evidence="3 4">DSM 22807</strain>
    </source>
</reference>
<feature type="transmembrane region" description="Helical" evidence="1">
    <location>
        <begin position="188"/>
        <end position="209"/>
    </location>
</feature>
<keyword evidence="1" id="KW-1133">Transmembrane helix</keyword>
<evidence type="ECO:0000256" key="1">
    <source>
        <dbReference type="SAM" id="Phobius"/>
    </source>
</evidence>
<feature type="transmembrane region" description="Helical" evidence="1">
    <location>
        <begin position="129"/>
        <end position="146"/>
    </location>
</feature>
<feature type="transmembrane region" description="Helical" evidence="1">
    <location>
        <begin position="75"/>
        <end position="93"/>
    </location>
</feature>
<feature type="transmembrane region" description="Helical" evidence="1">
    <location>
        <begin position="153"/>
        <end position="176"/>
    </location>
</feature>
<dbReference type="AlphaFoldDB" id="A0A1M6CM51"/>
<proteinExistence type="predicted"/>